<name>A0A9K3GH69_9EUKA</name>
<feature type="compositionally biased region" description="Basic and acidic residues" evidence="8">
    <location>
        <begin position="622"/>
        <end position="632"/>
    </location>
</feature>
<evidence type="ECO:0000256" key="3">
    <source>
        <dbReference type="ARBA" id="ARBA00015701"/>
    </source>
</evidence>
<evidence type="ECO:0000256" key="8">
    <source>
        <dbReference type="SAM" id="MobiDB-lite"/>
    </source>
</evidence>
<keyword evidence="10" id="KW-1185">Reference proteome</keyword>
<dbReference type="InterPro" id="IPR029063">
    <property type="entry name" value="SAM-dependent_MTases_sf"/>
</dbReference>
<proteinExistence type="predicted"/>
<feature type="region of interest" description="Disordered" evidence="8">
    <location>
        <begin position="228"/>
        <end position="305"/>
    </location>
</feature>
<evidence type="ECO:0000256" key="6">
    <source>
        <dbReference type="ARBA" id="ARBA00034661"/>
    </source>
</evidence>
<feature type="compositionally biased region" description="Basic and acidic residues" evidence="8">
    <location>
        <begin position="804"/>
        <end position="851"/>
    </location>
</feature>
<dbReference type="Pfam" id="PF01358">
    <property type="entry name" value="PARP_regulatory"/>
    <property type="match status" value="1"/>
</dbReference>
<feature type="compositionally biased region" description="Basic and acidic residues" evidence="8">
    <location>
        <begin position="547"/>
        <end position="579"/>
    </location>
</feature>
<keyword evidence="4" id="KW-0251">Elongation factor</keyword>
<evidence type="ECO:0000313" key="10">
    <source>
        <dbReference type="Proteomes" id="UP000265618"/>
    </source>
</evidence>
<sequence>MSVCLQANEEDHKAMLASVDGYGSRKYGDRVFCAGPDEQLVSLHYMRKSSQGSCFTPWTNIGRAFNCVSWQKDDIESGKLSLLPMPKGRPGVEAMPVNPRRYRIAEDGSATLIPESAMAPLPEPEPEAQGMEVDAVSALESDTKAESAVRVLHYVTEKPWNADPAAPSREKKQLWPDYRVWYESLTRLKTVLGDDADLQTPAKGDKGAVPILPTSWAEDQFVTQEEADKAFGKTPAKRPASSTTPRVVLRKDLEAVRERERESKRESDNTPVKDKDRGAMSTRRQYNPEDIPEDESRPEWARWQSNPHTKQYVQMVGEYPPIHEEQVHRLLPQDAPQAPYRRRRGEAKSVLHWGQRKLFFSEVEFLTMFAAERDRDGGYKPMTAVYAGAAPGTHTAQLSSMFPHVTFDLWDPNPFTVRESDMIILNNGFFTDEVAAKYAGRSDVLFISDIRTADPSVQSEKEVEEYVQKDMVAQQRWYELMRPAAAMLKFRLPWASPSMPYLDGKVMLPIWGPQTTTESRLIPTPLMGLEKDRLDLREREREIEIEKERERREEARAERERERAEKAEREKAEREREKEEADGEESSELVLSEDSDEEDPEVTAAQAEAEREREREEEELEWDRQRERERERDIASLQTNPVSIPLKDWDCKLYEGQMFYFNTVTRVSLWNHGLDTTIPEVEGLDHCFDCAAEIDVLRDYFYAFPDRAYPNMVGRRGGDGDDFEGDERVDLNDKEALDKLVAIASKRISRHIGRRRLCDDQPPPGHRGHMGCVDFRGMAKGDVDSLHRGGGDRRLSSGYRSRSRGGDRDRDNYRSRSNYRGRDRDNGRRRDGRDRDRDRERDRERRFERRPRSPRAKRRRDY</sequence>
<feature type="compositionally biased region" description="Basic and acidic residues" evidence="8">
    <location>
        <begin position="249"/>
        <end position="278"/>
    </location>
</feature>
<dbReference type="InterPro" id="IPR000176">
    <property type="entry name" value="mRNA_MeTrfase-like"/>
</dbReference>
<protein>
    <recommendedName>
        <fullName evidence="3">Cap-specific mRNA (nucleoside-2'-O-)-methyltransferase</fullName>
        <ecNumber evidence="2">2.1.1.57</ecNumber>
    </recommendedName>
</protein>
<dbReference type="SUPFAM" id="SSF53335">
    <property type="entry name" value="S-adenosyl-L-methionine-dependent methyltransferases"/>
    <property type="match status" value="1"/>
</dbReference>
<evidence type="ECO:0000256" key="1">
    <source>
        <dbReference type="ARBA" id="ARBA00004328"/>
    </source>
</evidence>
<evidence type="ECO:0000256" key="5">
    <source>
        <dbReference type="ARBA" id="ARBA00022917"/>
    </source>
</evidence>
<feature type="compositionally biased region" description="Basic and acidic residues" evidence="8">
    <location>
        <begin position="783"/>
        <end position="795"/>
    </location>
</feature>
<feature type="region of interest" description="Disordered" evidence="8">
    <location>
        <begin position="547"/>
        <end position="632"/>
    </location>
</feature>
<dbReference type="AlphaFoldDB" id="A0A9K3GH69"/>
<dbReference type="Gene3D" id="3.40.50.150">
    <property type="entry name" value="Vaccinia Virus protein VP39"/>
    <property type="match status" value="2"/>
</dbReference>
<dbReference type="GO" id="GO:0004483">
    <property type="term" value="F:methyltransferase cap1 activity"/>
    <property type="evidence" value="ECO:0007669"/>
    <property type="project" value="UniProtKB-EC"/>
</dbReference>
<dbReference type="PROSITE" id="PS51612">
    <property type="entry name" value="SAM_MT_2O_PK"/>
    <property type="match status" value="1"/>
</dbReference>
<evidence type="ECO:0000256" key="4">
    <source>
        <dbReference type="ARBA" id="ARBA00022768"/>
    </source>
</evidence>
<reference evidence="9 10" key="1">
    <citation type="journal article" date="2018" name="PLoS ONE">
        <title>The draft genome of Kipferlia bialata reveals reductive genome evolution in fornicate parasites.</title>
        <authorList>
            <person name="Tanifuji G."/>
            <person name="Takabayashi S."/>
            <person name="Kume K."/>
            <person name="Takagi M."/>
            <person name="Nakayama T."/>
            <person name="Kamikawa R."/>
            <person name="Inagaki Y."/>
            <person name="Hashimoto T."/>
        </authorList>
    </citation>
    <scope>NUCLEOTIDE SEQUENCE [LARGE SCALE GENOMIC DNA]</scope>
    <source>
        <strain evidence="9">NY0173</strain>
    </source>
</reference>
<keyword evidence="5" id="KW-0648">Protein biosynthesis</keyword>
<comment type="function">
    <text evidence="6">Displays methyltransferase, positive regulation of the poly(A) polymerase and transcription elongation activities. Involved in the modification of both mRNA ends and in intermediate and late gene positive transcription elongation. At the mRNAs 5' end, methylates the ribose 2' OH group of the first transcribed nucleotide, thereby producing a 2'-O-methylpurine cap. At the 3' end, functions as a processivity factor which stimulates the activity of the viral poly(A) polymerase OPG063 that creates mRNA's poly(A) tail. In the presence of OPG102, OPG063 does not dissociate from the RNA allowing tail elongation to around 250 adenylates.</text>
</comment>
<comment type="subcellular location">
    <subcellularLocation>
        <location evidence="1">Virion</location>
    </subcellularLocation>
</comment>
<dbReference type="GO" id="GO:0003746">
    <property type="term" value="F:translation elongation factor activity"/>
    <property type="evidence" value="ECO:0007669"/>
    <property type="project" value="UniProtKB-KW"/>
</dbReference>
<evidence type="ECO:0000313" key="9">
    <source>
        <dbReference type="EMBL" id="GIQ82903.1"/>
    </source>
</evidence>
<feature type="compositionally biased region" description="Basic residues" evidence="8">
    <location>
        <begin position="852"/>
        <end position="862"/>
    </location>
</feature>
<dbReference type="OrthoDB" id="270189at2759"/>
<dbReference type="CDD" id="cd20760">
    <property type="entry name" value="capping_2-OMTase_Mimiviridae"/>
    <property type="match status" value="1"/>
</dbReference>
<dbReference type="InterPro" id="IPR025804">
    <property type="entry name" value="Pox/kineto_cap_MeTfrase"/>
</dbReference>
<organism evidence="9 10">
    <name type="scientific">Kipferlia bialata</name>
    <dbReference type="NCBI Taxonomy" id="797122"/>
    <lineage>
        <taxon>Eukaryota</taxon>
        <taxon>Metamonada</taxon>
        <taxon>Carpediemonas-like organisms</taxon>
        <taxon>Kipferlia</taxon>
    </lineage>
</organism>
<dbReference type="EC" id="2.1.1.57" evidence="2"/>
<evidence type="ECO:0000256" key="7">
    <source>
        <dbReference type="ARBA" id="ARBA00046511"/>
    </source>
</evidence>
<gene>
    <name evidence="9" type="ORF">KIPB_004127</name>
</gene>
<dbReference type="EMBL" id="BDIP01000854">
    <property type="protein sequence ID" value="GIQ82903.1"/>
    <property type="molecule type" value="Genomic_DNA"/>
</dbReference>
<feature type="region of interest" description="Disordered" evidence="8">
    <location>
        <begin position="783"/>
        <end position="862"/>
    </location>
</feature>
<dbReference type="GO" id="GO:0006370">
    <property type="term" value="P:7-methylguanosine mRNA capping"/>
    <property type="evidence" value="ECO:0007669"/>
    <property type="project" value="InterPro"/>
</dbReference>
<feature type="compositionally biased region" description="Acidic residues" evidence="8">
    <location>
        <begin position="580"/>
        <end position="601"/>
    </location>
</feature>
<accession>A0A9K3GH69</accession>
<feature type="region of interest" description="Disordered" evidence="8">
    <location>
        <begin position="754"/>
        <end position="773"/>
    </location>
</feature>
<dbReference type="Proteomes" id="UP000265618">
    <property type="component" value="Unassembled WGS sequence"/>
</dbReference>
<comment type="subunit">
    <text evidence="7">Interacts with poly(A) polymerase catalytic subunit OPG063. Interacts with OPG109 and OPG123; these interactions might help linking transcription to capping and polyadenylation.</text>
</comment>
<evidence type="ECO:0000256" key="2">
    <source>
        <dbReference type="ARBA" id="ARBA00011923"/>
    </source>
</evidence>
<comment type="caution">
    <text evidence="9">The sequence shown here is derived from an EMBL/GenBank/DDBJ whole genome shotgun (WGS) entry which is preliminary data.</text>
</comment>